<dbReference type="InterPro" id="IPR007838">
    <property type="entry name" value="Cell_div_ZapA-like"/>
</dbReference>
<dbReference type="EMBL" id="SGJB01000006">
    <property type="protein sequence ID" value="TQQ84836.1"/>
    <property type="molecule type" value="Genomic_DNA"/>
</dbReference>
<dbReference type="GO" id="GO:0030428">
    <property type="term" value="C:cell septum"/>
    <property type="evidence" value="ECO:0007669"/>
    <property type="project" value="TreeGrafter"/>
</dbReference>
<comment type="function">
    <text evidence="7">Activator of cell division through the inhibition of FtsZ GTPase activity, therefore promoting FtsZ assembly into bundles of protofilaments necessary for the formation of the division Z ring. It is recruited early at mid-cell but it is not essential for cell division.</text>
</comment>
<evidence type="ECO:0000256" key="5">
    <source>
        <dbReference type="ARBA" id="ARBA00023210"/>
    </source>
</evidence>
<evidence type="ECO:0000256" key="8">
    <source>
        <dbReference type="ARBA" id="ARBA00026068"/>
    </source>
</evidence>
<dbReference type="OrthoDB" id="1711036at2"/>
<sequence>MNKTVVKIQGSEYQMVGDTPVEKMHKIAEYVDSEMNMIAEANSKLSTSAVAILTSLNIADLLFECSEENERLLAQVKEISENSSCDEKKYSELEDIISQNRIELEKKNAEISNLEIRMQELMGIINDKKKEILELKNSDKKSEAFIELEKKLAEAEKKAEESEKLASEFQNRAYEIQMKYEAK</sequence>
<keyword evidence="12" id="KW-1185">Reference proteome</keyword>
<dbReference type="InterPro" id="IPR053712">
    <property type="entry name" value="Bac_CellDiv_Activator"/>
</dbReference>
<keyword evidence="5" id="KW-0717">Septation</keyword>
<comment type="subunit">
    <text evidence="8">Homodimer. Interacts with FtsZ.</text>
</comment>
<keyword evidence="10" id="KW-0175">Coiled coil</keyword>
<keyword evidence="4 11" id="KW-0132">Cell division</keyword>
<organism evidence="11 12">
    <name type="scientific">Peptacetobacter hominis</name>
    <dbReference type="NCBI Taxonomy" id="2743610"/>
    <lineage>
        <taxon>Bacteria</taxon>
        <taxon>Bacillati</taxon>
        <taxon>Bacillota</taxon>
        <taxon>Clostridia</taxon>
        <taxon>Peptostreptococcales</taxon>
        <taxon>Peptostreptococcaceae</taxon>
        <taxon>Peptacetobacter</taxon>
    </lineage>
</organism>
<evidence type="ECO:0000256" key="9">
    <source>
        <dbReference type="ARBA" id="ARBA00033158"/>
    </source>
</evidence>
<evidence type="ECO:0000256" key="1">
    <source>
        <dbReference type="ARBA" id="ARBA00004496"/>
    </source>
</evidence>
<dbReference type="Gene3D" id="6.10.250.790">
    <property type="match status" value="1"/>
</dbReference>
<dbReference type="SUPFAM" id="SSF102829">
    <property type="entry name" value="Cell division protein ZapA-like"/>
    <property type="match status" value="1"/>
</dbReference>
<dbReference type="InterPro" id="IPR036192">
    <property type="entry name" value="Cell_div_ZapA-like_sf"/>
</dbReference>
<accession>A0A544QVY0</accession>
<dbReference type="GO" id="GO:0043093">
    <property type="term" value="P:FtsZ-dependent cytokinesis"/>
    <property type="evidence" value="ECO:0007669"/>
    <property type="project" value="TreeGrafter"/>
</dbReference>
<dbReference type="Pfam" id="PF05164">
    <property type="entry name" value="ZapA"/>
    <property type="match status" value="1"/>
</dbReference>
<keyword evidence="3" id="KW-0963">Cytoplasm</keyword>
<dbReference type="GO" id="GO:0000921">
    <property type="term" value="P:septin ring assembly"/>
    <property type="evidence" value="ECO:0007669"/>
    <property type="project" value="TreeGrafter"/>
</dbReference>
<comment type="caution">
    <text evidence="11">The sequence shown here is derived from an EMBL/GenBank/DDBJ whole genome shotgun (WGS) entry which is preliminary data.</text>
</comment>
<evidence type="ECO:0000313" key="12">
    <source>
        <dbReference type="Proteomes" id="UP000317863"/>
    </source>
</evidence>
<comment type="subcellular location">
    <subcellularLocation>
        <location evidence="1">Cytoplasm</location>
    </subcellularLocation>
</comment>
<evidence type="ECO:0000256" key="3">
    <source>
        <dbReference type="ARBA" id="ARBA00022490"/>
    </source>
</evidence>
<proteinExistence type="predicted"/>
<evidence type="ECO:0000256" key="2">
    <source>
        <dbReference type="ARBA" id="ARBA00015195"/>
    </source>
</evidence>
<reference evidence="11 12" key="1">
    <citation type="submission" date="2019-02" db="EMBL/GenBank/DDBJ databases">
        <title>Peptostreptococcaceae bacterium ZHW00191 nov., a new bacterium isolated from the human gut.</title>
        <authorList>
            <person name="Zhou H.-W."/>
            <person name="Chen X.-J."/>
        </authorList>
    </citation>
    <scope>NUCLEOTIDE SEQUENCE [LARGE SCALE GENOMIC DNA]</scope>
    <source>
        <strain evidence="11 12">ZHW00191</strain>
    </source>
</reference>
<dbReference type="GO" id="GO:0005829">
    <property type="term" value="C:cytosol"/>
    <property type="evidence" value="ECO:0007669"/>
    <property type="project" value="TreeGrafter"/>
</dbReference>
<evidence type="ECO:0000256" key="4">
    <source>
        <dbReference type="ARBA" id="ARBA00022618"/>
    </source>
</evidence>
<dbReference type="PANTHER" id="PTHR34981:SF1">
    <property type="entry name" value="CELL DIVISION PROTEIN ZAPA"/>
    <property type="match status" value="1"/>
</dbReference>
<dbReference type="Proteomes" id="UP000317863">
    <property type="component" value="Unassembled WGS sequence"/>
</dbReference>
<gene>
    <name evidence="11" type="primary">zapA</name>
    <name evidence="11" type="ORF">EXD82_04210</name>
</gene>
<dbReference type="AlphaFoldDB" id="A0A544QVY0"/>
<evidence type="ECO:0000256" key="10">
    <source>
        <dbReference type="SAM" id="Coils"/>
    </source>
</evidence>
<evidence type="ECO:0000256" key="6">
    <source>
        <dbReference type="ARBA" id="ARBA00023306"/>
    </source>
</evidence>
<dbReference type="GO" id="GO:0000917">
    <property type="term" value="P:division septum assembly"/>
    <property type="evidence" value="ECO:0007669"/>
    <property type="project" value="UniProtKB-KW"/>
</dbReference>
<evidence type="ECO:0000256" key="7">
    <source>
        <dbReference type="ARBA" id="ARBA00024910"/>
    </source>
</evidence>
<feature type="coiled-coil region" evidence="10">
    <location>
        <begin position="62"/>
        <end position="172"/>
    </location>
</feature>
<dbReference type="RefSeq" id="WP_142535665.1">
    <property type="nucleotide sequence ID" value="NZ_SGJB01000006.1"/>
</dbReference>
<evidence type="ECO:0000313" key="11">
    <source>
        <dbReference type="EMBL" id="TQQ84836.1"/>
    </source>
</evidence>
<protein>
    <recommendedName>
        <fullName evidence="2">Cell division protein ZapA</fullName>
    </recommendedName>
    <alternativeName>
        <fullName evidence="9">Z ring-associated protein ZapA</fullName>
    </alternativeName>
</protein>
<dbReference type="GO" id="GO:0032153">
    <property type="term" value="C:cell division site"/>
    <property type="evidence" value="ECO:0007669"/>
    <property type="project" value="TreeGrafter"/>
</dbReference>
<keyword evidence="6" id="KW-0131">Cell cycle</keyword>
<dbReference type="PANTHER" id="PTHR34981">
    <property type="entry name" value="CELL DIVISION PROTEIN ZAPA"/>
    <property type="match status" value="1"/>
</dbReference>
<name>A0A544QVY0_9FIRM</name>